<comment type="subcellular location">
    <subcellularLocation>
        <location evidence="1">Membrane</location>
        <topology evidence="1">Multi-pass membrane protein</topology>
    </subcellularLocation>
</comment>
<organism evidence="7">
    <name type="scientific">freshwater metagenome</name>
    <dbReference type="NCBI Taxonomy" id="449393"/>
    <lineage>
        <taxon>unclassified sequences</taxon>
        <taxon>metagenomes</taxon>
        <taxon>ecological metagenomes</taxon>
    </lineage>
</organism>
<proteinExistence type="inferred from homology"/>
<dbReference type="GO" id="GO:0008137">
    <property type="term" value="F:NADH dehydrogenase (ubiquinone) activity"/>
    <property type="evidence" value="ECO:0007669"/>
    <property type="project" value="InterPro"/>
</dbReference>
<keyword evidence="2 5" id="KW-0812">Transmembrane</keyword>
<evidence type="ECO:0000259" key="6">
    <source>
        <dbReference type="Pfam" id="PF00361"/>
    </source>
</evidence>
<sequence>MSDQVMQYPAIDWLAITPIIILLGGMMINLVIASLTRVWPRAWYAIATVELAVACVIVEMFLWHDVNTDGSRIIINNAIAIDHFTLFCWIGIAIALALVSLSTSEYLRRESLEGPEVYALYICAALGAMIMTASNDMIVLFLGLETLSIALYVLAASHRRRTESQESGLKYFILGGFASAFFLYGIALIYGSTGTTSISGIGNVLSTEVFVKGDDAMLLVGIALLIVGLAFKVAVVPFHFWTPDVYQGAPTPVTAFMASVGKFAAFAALVRVVTVALPTRAEDWRPVVWVLAILSVVVGSVLAVVQTDVKRMLAYSSISHAGFMMIGIESIGHTGDVDGLPATVMYLMIYSVLVIGTFTVVSLVTRTGDASSEIGSFRGLGKERPALALAMTVFLLAQAGMPLTSGFIAKFGVIKAAATNNSYAVALVAMVASVIAALLYLRIMISMWLSDAEAGDEKREAIAIPVSAGFVVVVSAGFTLLVGVWPSWLIDASQAALQLAK</sequence>
<feature type="transmembrane region" description="Helical" evidence="5">
    <location>
        <begin position="216"/>
        <end position="241"/>
    </location>
</feature>
<feature type="transmembrane region" description="Helical" evidence="5">
    <location>
        <begin position="138"/>
        <end position="157"/>
    </location>
</feature>
<feature type="transmembrane region" description="Helical" evidence="5">
    <location>
        <begin position="386"/>
        <end position="409"/>
    </location>
</feature>
<feature type="transmembrane region" description="Helical" evidence="5">
    <location>
        <begin position="421"/>
        <end position="441"/>
    </location>
</feature>
<dbReference type="PANTHER" id="PTHR22773">
    <property type="entry name" value="NADH DEHYDROGENASE"/>
    <property type="match status" value="1"/>
</dbReference>
<dbReference type="InterPro" id="IPR001750">
    <property type="entry name" value="ND/Mrp_TM"/>
</dbReference>
<keyword evidence="4 5" id="KW-0472">Membrane</keyword>
<evidence type="ECO:0000256" key="2">
    <source>
        <dbReference type="ARBA" id="ARBA00022692"/>
    </source>
</evidence>
<feature type="transmembrane region" description="Helical" evidence="5">
    <location>
        <begin position="286"/>
        <end position="305"/>
    </location>
</feature>
<dbReference type="Pfam" id="PF00361">
    <property type="entry name" value="Proton_antipo_M"/>
    <property type="match status" value="1"/>
</dbReference>
<protein>
    <submittedName>
        <fullName evidence="7">Unannotated protein</fullName>
    </submittedName>
</protein>
<evidence type="ECO:0000313" key="7">
    <source>
        <dbReference type="EMBL" id="CAB4593625.1"/>
    </source>
</evidence>
<feature type="transmembrane region" description="Helical" evidence="5">
    <location>
        <begin position="83"/>
        <end position="103"/>
    </location>
</feature>
<name>A0A6J6G3T1_9ZZZZ</name>
<feature type="transmembrane region" description="Helical" evidence="5">
    <location>
        <begin position="115"/>
        <end position="132"/>
    </location>
</feature>
<feature type="transmembrane region" description="Helical" evidence="5">
    <location>
        <begin position="462"/>
        <end position="485"/>
    </location>
</feature>
<feature type="transmembrane region" description="Helical" evidence="5">
    <location>
        <begin position="169"/>
        <end position="190"/>
    </location>
</feature>
<dbReference type="HAMAP" id="MF_00445">
    <property type="entry name" value="NDH1_NuoN_1"/>
    <property type="match status" value="1"/>
</dbReference>
<feature type="transmembrane region" description="Helical" evidence="5">
    <location>
        <begin position="13"/>
        <end position="35"/>
    </location>
</feature>
<dbReference type="EMBL" id="CAEZUK010000029">
    <property type="protein sequence ID" value="CAB4593625.1"/>
    <property type="molecule type" value="Genomic_DNA"/>
</dbReference>
<dbReference type="AlphaFoldDB" id="A0A6J6G3T1"/>
<dbReference type="GO" id="GO:0042773">
    <property type="term" value="P:ATP synthesis coupled electron transport"/>
    <property type="evidence" value="ECO:0007669"/>
    <property type="project" value="InterPro"/>
</dbReference>
<keyword evidence="3 5" id="KW-1133">Transmembrane helix</keyword>
<gene>
    <name evidence="7" type="ORF">UFOPK1820_00288</name>
</gene>
<feature type="domain" description="NADH:quinone oxidoreductase/Mrp antiporter transmembrane" evidence="6">
    <location>
        <begin position="134"/>
        <end position="435"/>
    </location>
</feature>
<feature type="transmembrane region" description="Helical" evidence="5">
    <location>
        <begin position="253"/>
        <end position="274"/>
    </location>
</feature>
<dbReference type="InterPro" id="IPR010096">
    <property type="entry name" value="NADH-Q_OxRdtase_suN/2"/>
</dbReference>
<feature type="transmembrane region" description="Helical" evidence="5">
    <location>
        <begin position="42"/>
        <end position="63"/>
    </location>
</feature>
<feature type="transmembrane region" description="Helical" evidence="5">
    <location>
        <begin position="344"/>
        <end position="365"/>
    </location>
</feature>
<dbReference type="GO" id="GO:0016020">
    <property type="term" value="C:membrane"/>
    <property type="evidence" value="ECO:0007669"/>
    <property type="project" value="UniProtKB-SubCell"/>
</dbReference>
<evidence type="ECO:0000256" key="4">
    <source>
        <dbReference type="ARBA" id="ARBA00023136"/>
    </source>
</evidence>
<evidence type="ECO:0000256" key="3">
    <source>
        <dbReference type="ARBA" id="ARBA00022989"/>
    </source>
</evidence>
<evidence type="ECO:0000256" key="1">
    <source>
        <dbReference type="ARBA" id="ARBA00004141"/>
    </source>
</evidence>
<reference evidence="7" key="1">
    <citation type="submission" date="2020-05" db="EMBL/GenBank/DDBJ databases">
        <authorList>
            <person name="Chiriac C."/>
            <person name="Salcher M."/>
            <person name="Ghai R."/>
            <person name="Kavagutti S V."/>
        </authorList>
    </citation>
    <scope>NUCLEOTIDE SEQUENCE</scope>
</reference>
<dbReference type="NCBIfam" id="TIGR01770">
    <property type="entry name" value="NDH_I_N"/>
    <property type="match status" value="1"/>
</dbReference>
<accession>A0A6J6G3T1</accession>
<evidence type="ECO:0000256" key="5">
    <source>
        <dbReference type="SAM" id="Phobius"/>
    </source>
</evidence>